<dbReference type="GO" id="GO:0006401">
    <property type="term" value="P:RNA catabolic process"/>
    <property type="evidence" value="ECO:0007669"/>
    <property type="project" value="InterPro"/>
</dbReference>
<dbReference type="SMART" id="SM00028">
    <property type="entry name" value="TPR"/>
    <property type="match status" value="4"/>
</dbReference>
<dbReference type="SUPFAM" id="SSF48452">
    <property type="entry name" value="TPR-like"/>
    <property type="match status" value="2"/>
</dbReference>
<dbReference type="PANTHER" id="PTHR15704:SF7">
    <property type="entry name" value="SUPERKILLER COMPLEX PROTEIN 3"/>
    <property type="match status" value="1"/>
</dbReference>
<dbReference type="InterPro" id="IPR019734">
    <property type="entry name" value="TPR_rpt"/>
</dbReference>
<dbReference type="EMBL" id="JANCYW010000001">
    <property type="protein sequence ID" value="KAK4534322.1"/>
    <property type="molecule type" value="Genomic_DNA"/>
</dbReference>
<comment type="caution">
    <text evidence="4">The sequence shown here is derived from an EMBL/GenBank/DDBJ whole genome shotgun (WGS) entry which is preliminary data.</text>
</comment>
<keyword evidence="1" id="KW-0677">Repeat</keyword>
<dbReference type="PROSITE" id="PS50005">
    <property type="entry name" value="TPR"/>
    <property type="match status" value="1"/>
</dbReference>
<organism evidence="4 5">
    <name type="scientific">Cyanidium caldarium</name>
    <name type="common">Red alga</name>
    <dbReference type="NCBI Taxonomy" id="2771"/>
    <lineage>
        <taxon>Eukaryota</taxon>
        <taxon>Rhodophyta</taxon>
        <taxon>Bangiophyceae</taxon>
        <taxon>Cyanidiales</taxon>
        <taxon>Cyanidiaceae</taxon>
        <taxon>Cyanidium</taxon>
    </lineage>
</organism>
<proteinExistence type="predicted"/>
<keyword evidence="2 3" id="KW-0802">TPR repeat</keyword>
<accession>A0AAV9IQ13</accession>
<keyword evidence="5" id="KW-1185">Reference proteome</keyword>
<reference evidence="4 5" key="1">
    <citation type="submission" date="2022-07" db="EMBL/GenBank/DDBJ databases">
        <title>Genome-wide signatures of adaptation to extreme environments.</title>
        <authorList>
            <person name="Cho C.H."/>
            <person name="Yoon H.S."/>
        </authorList>
    </citation>
    <scope>NUCLEOTIDE SEQUENCE [LARGE SCALE GENOMIC DNA]</scope>
    <source>
        <strain evidence="4 5">DBV 063 E5</strain>
    </source>
</reference>
<sequence>MHAIGKEDHRRLLKEAKSALKAGEYDETLRRAREVLQADRGNYHAWVLVGAAAAGRGERQRALQAYERAIQVNEREALAWRGILEAVKDETSVSDARELRLALRACEVLLPAVDDIDGRRRVRERQMQLCRALVDSVGKADGITAEDVQAVTWQAEWDGENVNAALLSVWEAMAACAHLMVPQACQSMVQVVDAAGEAGNALSEEVRRRLQQIKWLALRRWSVAEQLVPHLQAEVQRGDAPAMAALLRLLEEDAEVPLTDTERLRLALRLLHLCPYDPQATATARAIWSAHLRFHLRRVNLVTDVDTSGASVANDLLAIGIRLERQEWSTVVSMAPRATARIANRASPLAAYRCALAALELAQGVARFHLGEWMAAAASLHDAATKLRAVRSAATHVMTRVDPLLQWALRWTAQTYHAMSAAGGEEDVKARSGAQAALQELLQIDPGDVWAIVHHIEWEDASRSQGECDSQRHLSQLEAMAARRTAATPTTTDARSCSTPLELLLLGAERTLGSPCRIQAELWLALGRHRQHGRESSAADDTAMDSACDALVRAIEADPYFAEAHVVLGQALLQRSHVRDHHPWSNLNATSAEAGQQRQYRIAIRCLEHGRELERGHPVACRLLLQEYGRMRAAYSMVGDYRAVQSVLQRAERLCLEAVGASARMLPWAWLALGNVYMDWHRYADATSALQTCLRALEGEPVAEMVYARLWYWLGIAYRQQGKVVSACRALEKSWAFWRQHWNASSWNTTSFLSGMRVAVALAPILAQLGRAAEGIAALEWVKSQMRTVEAGEASGHLEDEQDDVCSVTWRRVEAWLLTALAQVHAIHAESLSDLGQRRASLTAYAAETRALLRAQRCLPESAALLECIALSLLRRALQRRGFGDEEDNEKRQQVHTACAVTDRLFIEASEWLGRWHEATANPVARAYQAMVQFLQADNNCDHTIPRPSPRVALQTIRDTARQLPPTERRPLWHFLCAALASAGALNAVDVAELGLLDEGGAQRSPDVVRILALTLLFGKPDGRHAEQTHAAATMRALRWLEAHHDAAVDGSAVMGLVLECALGRMIEARRYYEMAVTHRHPDAFAAFHAARTYLQTCTTEGAADDMATAAAHLSLWDRALPCVVGERENAGTALAPGIGAETLPATLCQYARQLQMEMAARRQRAASSQERACQSDREWLEYVHRFPDLARDTQRLQQLRDPM</sequence>
<dbReference type="InterPro" id="IPR039226">
    <property type="entry name" value="Ski3/TTC37"/>
</dbReference>
<evidence type="ECO:0000256" key="3">
    <source>
        <dbReference type="PROSITE-ProRule" id="PRU00339"/>
    </source>
</evidence>
<evidence type="ECO:0000313" key="5">
    <source>
        <dbReference type="Proteomes" id="UP001301350"/>
    </source>
</evidence>
<dbReference type="InterPro" id="IPR011990">
    <property type="entry name" value="TPR-like_helical_dom_sf"/>
</dbReference>
<gene>
    <name evidence="4" type="ORF">CDCA_CDCA01G0347</name>
</gene>
<evidence type="ECO:0000313" key="4">
    <source>
        <dbReference type="EMBL" id="KAK4534322.1"/>
    </source>
</evidence>
<dbReference type="AlphaFoldDB" id="A0AAV9IQ13"/>
<dbReference type="GO" id="GO:0055087">
    <property type="term" value="C:Ski complex"/>
    <property type="evidence" value="ECO:0007669"/>
    <property type="project" value="InterPro"/>
</dbReference>
<dbReference type="Gene3D" id="1.25.40.10">
    <property type="entry name" value="Tetratricopeptide repeat domain"/>
    <property type="match status" value="2"/>
</dbReference>
<protein>
    <submittedName>
        <fullName evidence="4">Uncharacterized protein</fullName>
    </submittedName>
</protein>
<evidence type="ECO:0000256" key="1">
    <source>
        <dbReference type="ARBA" id="ARBA00022737"/>
    </source>
</evidence>
<dbReference type="PANTHER" id="PTHR15704">
    <property type="entry name" value="SUPERKILLER 3 PROTEIN-RELATED"/>
    <property type="match status" value="1"/>
</dbReference>
<name>A0AAV9IQ13_CYACA</name>
<dbReference type="Proteomes" id="UP001301350">
    <property type="component" value="Unassembled WGS sequence"/>
</dbReference>
<evidence type="ECO:0000256" key="2">
    <source>
        <dbReference type="ARBA" id="ARBA00022803"/>
    </source>
</evidence>
<feature type="repeat" description="TPR" evidence="3">
    <location>
        <begin position="43"/>
        <end position="76"/>
    </location>
</feature>